<dbReference type="GO" id="GO:0005829">
    <property type="term" value="C:cytosol"/>
    <property type="evidence" value="ECO:0007669"/>
    <property type="project" value="TreeGrafter"/>
</dbReference>
<dbReference type="InterPro" id="IPR014031">
    <property type="entry name" value="Ketoacyl_synth_C"/>
</dbReference>
<dbReference type="AlphaFoldDB" id="A0A0F5JII5"/>
<dbReference type="GO" id="GO:0006633">
    <property type="term" value="P:fatty acid biosynthetic process"/>
    <property type="evidence" value="ECO:0007669"/>
    <property type="project" value="TreeGrafter"/>
</dbReference>
<dbReference type="Gene3D" id="3.40.47.10">
    <property type="match status" value="1"/>
</dbReference>
<dbReference type="PANTHER" id="PTHR11712">
    <property type="entry name" value="POLYKETIDE SYNTHASE-RELATED"/>
    <property type="match status" value="1"/>
</dbReference>
<name>A0A0F5JII5_9BACT</name>
<evidence type="ECO:0000256" key="3">
    <source>
        <dbReference type="RuleBase" id="RU003694"/>
    </source>
</evidence>
<reference evidence="5 6" key="1">
    <citation type="submission" date="2013-04" db="EMBL/GenBank/DDBJ databases">
        <title>The Genome Sequence of Parabacteroides gordonii DSM 23371.</title>
        <authorList>
            <consortium name="The Broad Institute Genomics Platform"/>
            <person name="Earl A."/>
            <person name="Ward D."/>
            <person name="Feldgarden M."/>
            <person name="Gevers D."/>
            <person name="Martens E."/>
            <person name="Sakamoto M."/>
            <person name="Benno Y."/>
            <person name="Suzuki N."/>
            <person name="Matsunaga N."/>
            <person name="Koshihara K."/>
            <person name="Seki M."/>
            <person name="Komiya H."/>
            <person name="Walker B."/>
            <person name="Young S."/>
            <person name="Zeng Q."/>
            <person name="Gargeya S."/>
            <person name="Fitzgerald M."/>
            <person name="Haas B."/>
            <person name="Abouelleil A."/>
            <person name="Allen A.W."/>
            <person name="Alvarado L."/>
            <person name="Arachchi H.M."/>
            <person name="Berlin A.M."/>
            <person name="Chapman S.B."/>
            <person name="Gainer-Dewar J."/>
            <person name="Goldberg J."/>
            <person name="Griggs A."/>
            <person name="Gujja S."/>
            <person name="Hansen M."/>
            <person name="Howarth C."/>
            <person name="Imamovic A."/>
            <person name="Ireland A."/>
            <person name="Larimer J."/>
            <person name="McCowan C."/>
            <person name="Murphy C."/>
            <person name="Pearson M."/>
            <person name="Poon T.W."/>
            <person name="Priest M."/>
            <person name="Roberts A."/>
            <person name="Saif S."/>
            <person name="Shea T."/>
            <person name="Sisk P."/>
            <person name="Sykes S."/>
            <person name="Wortman J."/>
            <person name="Nusbaum C."/>
            <person name="Birren B."/>
        </authorList>
    </citation>
    <scope>NUCLEOTIDE SEQUENCE [LARGE SCALE GENOMIC DNA]</scope>
    <source>
        <strain evidence="5 6">MS-1</strain>
    </source>
</reference>
<evidence type="ECO:0000259" key="4">
    <source>
        <dbReference type="PROSITE" id="PS52004"/>
    </source>
</evidence>
<evidence type="ECO:0000313" key="6">
    <source>
        <dbReference type="Proteomes" id="UP000033035"/>
    </source>
</evidence>
<dbReference type="HOGENOM" id="CLU_000022_69_0_10"/>
<keyword evidence="6" id="KW-1185">Reference proteome</keyword>
<organism evidence="5 6">
    <name type="scientific">Parabacteroides gordonii MS-1 = DSM 23371</name>
    <dbReference type="NCBI Taxonomy" id="1203610"/>
    <lineage>
        <taxon>Bacteria</taxon>
        <taxon>Pseudomonadati</taxon>
        <taxon>Bacteroidota</taxon>
        <taxon>Bacteroidia</taxon>
        <taxon>Bacteroidales</taxon>
        <taxon>Tannerellaceae</taxon>
        <taxon>Parabacteroides</taxon>
    </lineage>
</organism>
<dbReference type="Pfam" id="PF00109">
    <property type="entry name" value="ketoacyl-synt"/>
    <property type="match status" value="1"/>
</dbReference>
<sequence length="399" mass="42247">MRVCVTGIGCVSGIGLNVEEHLRSFRDGRDGLGAVTLFPTRHEEPVSEVKRTNEALKEQLGIPVSAALSRTALLGMTAAFEALADSGLDLSDRDCPLRVGLISSTSTGGMDLTESFYPSFRENPAQGRLRYVASHDAGDSTERIASFLGITGFRTTVSTACSSAANAIMLGARMIRQGMLDVVVAGGTDALCKFTLNGFASLMILDKKPCRPFDVSRAGLNLGEGAGYLVLQSEATVGKTPYCLLSGYANANDAFHQTASSSEGTGAFLAMKGALEKAGLQPEEVDYINAHGTGTPNNDASESQAIRRLFGNRIPSFSSTKAFIGHTLGAAGALEAVFSVLSLKRGILYPNLNFTTPIEETGLIPVTRYQEGISLRSVLSNSFGFGGNNASLLFRKYDK</sequence>
<dbReference type="CDD" id="cd00834">
    <property type="entry name" value="KAS_I_II"/>
    <property type="match status" value="1"/>
</dbReference>
<dbReference type="InterPro" id="IPR014030">
    <property type="entry name" value="Ketoacyl_synth_N"/>
</dbReference>
<dbReference type="Pfam" id="PF02801">
    <property type="entry name" value="Ketoacyl-synt_C"/>
    <property type="match status" value="1"/>
</dbReference>
<dbReference type="PANTHER" id="PTHR11712:SF320">
    <property type="entry name" value="BETA-KETOACYL SYNTHASE"/>
    <property type="match status" value="1"/>
</dbReference>
<dbReference type="InterPro" id="IPR000794">
    <property type="entry name" value="Beta-ketoacyl_synthase"/>
</dbReference>
<dbReference type="SUPFAM" id="SSF53901">
    <property type="entry name" value="Thiolase-like"/>
    <property type="match status" value="1"/>
</dbReference>
<dbReference type="InterPro" id="IPR020841">
    <property type="entry name" value="PKS_Beta-ketoAc_synthase_dom"/>
</dbReference>
<dbReference type="InterPro" id="IPR016039">
    <property type="entry name" value="Thiolase-like"/>
</dbReference>
<dbReference type="GO" id="GO:0004315">
    <property type="term" value="F:3-oxoacyl-[acyl-carrier-protein] synthase activity"/>
    <property type="evidence" value="ECO:0007669"/>
    <property type="project" value="TreeGrafter"/>
</dbReference>
<comment type="caution">
    <text evidence="5">The sequence shown here is derived from an EMBL/GenBank/DDBJ whole genome shotgun (WGS) entry which is preliminary data.</text>
</comment>
<evidence type="ECO:0000256" key="2">
    <source>
        <dbReference type="ARBA" id="ARBA00022679"/>
    </source>
</evidence>
<proteinExistence type="inferred from homology"/>
<keyword evidence="2 3" id="KW-0808">Transferase</keyword>
<accession>A0A0F5JII5</accession>
<dbReference type="PATRIC" id="fig|1203610.3.peg.2043"/>
<dbReference type="PROSITE" id="PS52004">
    <property type="entry name" value="KS3_2"/>
    <property type="match status" value="1"/>
</dbReference>
<dbReference type="RefSeq" id="WP_028730199.1">
    <property type="nucleotide sequence ID" value="NZ_KE386765.1"/>
</dbReference>
<dbReference type="SMART" id="SM00825">
    <property type="entry name" value="PKS_KS"/>
    <property type="match status" value="1"/>
</dbReference>
<feature type="domain" description="Ketosynthase family 3 (KS3)" evidence="4">
    <location>
        <begin position="1"/>
        <end position="396"/>
    </location>
</feature>
<dbReference type="STRING" id="1203610.HMPREF1536_01993"/>
<evidence type="ECO:0000256" key="1">
    <source>
        <dbReference type="ARBA" id="ARBA00008467"/>
    </source>
</evidence>
<dbReference type="EMBL" id="AQHW01000013">
    <property type="protein sequence ID" value="KKB57272.1"/>
    <property type="molecule type" value="Genomic_DNA"/>
</dbReference>
<dbReference type="Proteomes" id="UP000033035">
    <property type="component" value="Unassembled WGS sequence"/>
</dbReference>
<evidence type="ECO:0000313" key="5">
    <source>
        <dbReference type="EMBL" id="KKB57272.1"/>
    </source>
</evidence>
<gene>
    <name evidence="5" type="ORF">HMPREF1536_01993</name>
</gene>
<protein>
    <recommendedName>
        <fullName evidence="4">Ketosynthase family 3 (KS3) domain-containing protein</fullName>
    </recommendedName>
</protein>
<comment type="similarity">
    <text evidence="1 3">Belongs to the thiolase-like superfamily. Beta-ketoacyl-ACP synthases family.</text>
</comment>